<evidence type="ECO:0000259" key="4">
    <source>
        <dbReference type="SMART" id="SM00363"/>
    </source>
</evidence>
<dbReference type="InterPro" id="IPR029063">
    <property type="entry name" value="SAM-dependent_MTases_sf"/>
</dbReference>
<evidence type="ECO:0000313" key="6">
    <source>
        <dbReference type="Proteomes" id="UP000005824"/>
    </source>
</evidence>
<name>B4D8Y8_9BACT</name>
<dbReference type="GO" id="GO:0032259">
    <property type="term" value="P:methylation"/>
    <property type="evidence" value="ECO:0007669"/>
    <property type="project" value="InterPro"/>
</dbReference>
<evidence type="ECO:0000256" key="3">
    <source>
        <dbReference type="PROSITE-ProRule" id="PRU00182"/>
    </source>
</evidence>
<dbReference type="SMART" id="SM00363">
    <property type="entry name" value="S4"/>
    <property type="match status" value="1"/>
</dbReference>
<evidence type="ECO:0000313" key="5">
    <source>
        <dbReference type="EMBL" id="EDY17033.1"/>
    </source>
</evidence>
<dbReference type="InterPro" id="IPR002877">
    <property type="entry name" value="RNA_MeTrfase_FtsJ_dom"/>
</dbReference>
<dbReference type="PROSITE" id="PS50889">
    <property type="entry name" value="S4"/>
    <property type="match status" value="1"/>
</dbReference>
<gene>
    <name evidence="5" type="ORF">CfE428DRAFT_5378</name>
</gene>
<dbReference type="PANTHER" id="PTHR32319:SF0">
    <property type="entry name" value="BACTERIAL HEMOLYSIN-LIKE PROTEIN"/>
    <property type="match status" value="1"/>
</dbReference>
<protein>
    <submittedName>
        <fullName evidence="5">Hemolysin A</fullName>
    </submittedName>
</protein>
<dbReference type="Gene3D" id="3.10.290.10">
    <property type="entry name" value="RNA-binding S4 domain"/>
    <property type="match status" value="1"/>
</dbReference>
<dbReference type="STRING" id="497964.CfE428DRAFT_5378"/>
<keyword evidence="6" id="KW-1185">Reference proteome</keyword>
<dbReference type="eggNOG" id="COG1189">
    <property type="taxonomic scope" value="Bacteria"/>
</dbReference>
<dbReference type="InParanoid" id="B4D8Y8"/>
<dbReference type="RefSeq" id="WP_006982699.1">
    <property type="nucleotide sequence ID" value="NZ_ABVL01000024.1"/>
</dbReference>
<dbReference type="GO" id="GO:0008168">
    <property type="term" value="F:methyltransferase activity"/>
    <property type="evidence" value="ECO:0007669"/>
    <property type="project" value="InterPro"/>
</dbReference>
<sequence>MPSAKQRLDQLLVARGYFESREKAQRAIMAGTVSIGEQRADKPGTRVPEDAAIQVKTAERYVGRGGLKMEGALAAFGVDPTGAICLDIGASTGGFTDCLLQHGAAKVYAIDVGHSQLDWKIRNDPRVVVREKLNARHLTRDDIPDPIAVCVIDVSFISLTLILPPAVALLSNGGVIIPLIKPQFELRKEDVGKGGVVRDSTLHQQAVEKIRAFVATLPSLTWSGLIESPILGGEGNKEFLACLRAASV</sequence>
<dbReference type="Pfam" id="PF01728">
    <property type="entry name" value="FtsJ"/>
    <property type="match status" value="1"/>
</dbReference>
<dbReference type="NCBIfam" id="TIGR00478">
    <property type="entry name" value="tly"/>
    <property type="match status" value="1"/>
</dbReference>
<comment type="similarity">
    <text evidence="2">Belongs to the TlyA family.</text>
</comment>
<dbReference type="Proteomes" id="UP000005824">
    <property type="component" value="Unassembled WGS sequence"/>
</dbReference>
<reference evidence="5 6" key="1">
    <citation type="journal article" date="2011" name="J. Bacteriol.">
        <title>Genome sequence of Chthoniobacter flavus Ellin428, an aerobic heterotrophic soil bacterium.</title>
        <authorList>
            <person name="Kant R."/>
            <person name="van Passel M.W."/>
            <person name="Palva A."/>
            <person name="Lucas S."/>
            <person name="Lapidus A."/>
            <person name="Glavina Del Rio T."/>
            <person name="Dalin E."/>
            <person name="Tice H."/>
            <person name="Bruce D."/>
            <person name="Goodwin L."/>
            <person name="Pitluck S."/>
            <person name="Larimer F.W."/>
            <person name="Land M.L."/>
            <person name="Hauser L."/>
            <person name="Sangwan P."/>
            <person name="de Vos W.M."/>
            <person name="Janssen P.H."/>
            <person name="Smidt H."/>
        </authorList>
    </citation>
    <scope>NUCLEOTIDE SEQUENCE [LARGE SCALE GENOMIC DNA]</scope>
    <source>
        <strain evidence="5 6">Ellin428</strain>
    </source>
</reference>
<dbReference type="SUPFAM" id="SSF53335">
    <property type="entry name" value="S-adenosyl-L-methionine-dependent methyltransferases"/>
    <property type="match status" value="1"/>
</dbReference>
<evidence type="ECO:0000256" key="1">
    <source>
        <dbReference type="ARBA" id="ARBA00022884"/>
    </source>
</evidence>
<evidence type="ECO:0000256" key="2">
    <source>
        <dbReference type="ARBA" id="ARBA00029460"/>
    </source>
</evidence>
<dbReference type="EMBL" id="ABVL01000024">
    <property type="protein sequence ID" value="EDY17033.1"/>
    <property type="molecule type" value="Genomic_DNA"/>
</dbReference>
<dbReference type="Pfam" id="PF01479">
    <property type="entry name" value="S4"/>
    <property type="match status" value="1"/>
</dbReference>
<dbReference type="PANTHER" id="PTHR32319">
    <property type="entry name" value="BACTERIAL HEMOLYSIN-LIKE PROTEIN"/>
    <property type="match status" value="1"/>
</dbReference>
<dbReference type="AlphaFoldDB" id="B4D8Y8"/>
<dbReference type="GO" id="GO:0003723">
    <property type="term" value="F:RNA binding"/>
    <property type="evidence" value="ECO:0007669"/>
    <property type="project" value="UniProtKB-KW"/>
</dbReference>
<feature type="domain" description="RNA-binding S4" evidence="4">
    <location>
        <begin position="6"/>
        <end position="68"/>
    </location>
</feature>
<dbReference type="SUPFAM" id="SSF55174">
    <property type="entry name" value="Alpha-L RNA-binding motif"/>
    <property type="match status" value="1"/>
</dbReference>
<dbReference type="InterPro" id="IPR036986">
    <property type="entry name" value="S4_RNA-bd_sf"/>
</dbReference>
<dbReference type="InterPro" id="IPR004538">
    <property type="entry name" value="Hemolysin_A/TlyA"/>
</dbReference>
<dbReference type="InterPro" id="IPR002942">
    <property type="entry name" value="S4_RNA-bd"/>
</dbReference>
<dbReference type="Gene3D" id="3.40.50.150">
    <property type="entry name" value="Vaccinia Virus protein VP39"/>
    <property type="match status" value="1"/>
</dbReference>
<proteinExistence type="inferred from homology"/>
<keyword evidence="1 3" id="KW-0694">RNA-binding</keyword>
<accession>B4D8Y8</accession>
<dbReference type="InterPro" id="IPR047048">
    <property type="entry name" value="TlyA"/>
</dbReference>
<dbReference type="PIRSF" id="PIRSF005578">
    <property type="entry name" value="TlyA"/>
    <property type="match status" value="1"/>
</dbReference>
<comment type="caution">
    <text evidence="5">The sequence shown here is derived from an EMBL/GenBank/DDBJ whole genome shotgun (WGS) entry which is preliminary data.</text>
</comment>
<organism evidence="5 6">
    <name type="scientific">Chthoniobacter flavus Ellin428</name>
    <dbReference type="NCBI Taxonomy" id="497964"/>
    <lineage>
        <taxon>Bacteria</taxon>
        <taxon>Pseudomonadati</taxon>
        <taxon>Verrucomicrobiota</taxon>
        <taxon>Spartobacteria</taxon>
        <taxon>Chthoniobacterales</taxon>
        <taxon>Chthoniobacteraceae</taxon>
        <taxon>Chthoniobacter</taxon>
    </lineage>
</organism>
<dbReference type="CDD" id="cd00165">
    <property type="entry name" value="S4"/>
    <property type="match status" value="1"/>
</dbReference>